<sequence length="88" mass="9728">MTPEIAGPLMATSHQITVRTRSGGMRIAAVWQVLMPIACDVERVRIATSCERGFEDMTISFAETFSGSLSTVLRQFEKMTWVATAELC</sequence>
<reference evidence="1 2" key="1">
    <citation type="journal article" date="2016" name="Gene">
        <title>PacBio SMRT assembly of a complex multi-replicon genome reveals chlorocatechol degradative operon in a region of genome plasticity.</title>
        <authorList>
            <person name="Ricker N."/>
            <person name="Shen S.Y."/>
            <person name="Goordial J."/>
            <person name="Jin S."/>
            <person name="Fulthorpe R.R."/>
        </authorList>
    </citation>
    <scope>NUCLEOTIDE SEQUENCE [LARGE SCALE GENOMIC DNA]</scope>
    <source>
        <strain evidence="1 2">OLGA172</strain>
    </source>
</reference>
<organism evidence="1 2">
    <name type="scientific">Paraburkholderia phytofirmans OLGA172</name>
    <dbReference type="NCBI Taxonomy" id="1417228"/>
    <lineage>
        <taxon>Bacteria</taxon>
        <taxon>Pseudomonadati</taxon>
        <taxon>Pseudomonadota</taxon>
        <taxon>Betaproteobacteria</taxon>
        <taxon>Burkholderiales</taxon>
        <taxon>Burkholderiaceae</taxon>
        <taxon>Paraburkholderia</taxon>
    </lineage>
</organism>
<accession>A0A160FKT6</accession>
<keyword evidence="2" id="KW-1185">Reference proteome</keyword>
<dbReference type="EMBL" id="CP014578">
    <property type="protein sequence ID" value="ANB72696.1"/>
    <property type="molecule type" value="Genomic_DNA"/>
</dbReference>
<gene>
    <name evidence="1" type="ORF">AYM40_10195</name>
</gene>
<protein>
    <submittedName>
        <fullName evidence="1">Uncharacterized protein</fullName>
    </submittedName>
</protein>
<proteinExistence type="predicted"/>
<name>A0A160FKT6_9BURK</name>
<dbReference type="OrthoDB" id="9015167at2"/>
<evidence type="ECO:0000313" key="2">
    <source>
        <dbReference type="Proteomes" id="UP000076852"/>
    </source>
</evidence>
<dbReference type="Proteomes" id="UP000076852">
    <property type="component" value="Chromosome 1"/>
</dbReference>
<dbReference type="KEGG" id="buz:AYM40_10195"/>
<evidence type="ECO:0000313" key="1">
    <source>
        <dbReference type="EMBL" id="ANB72696.1"/>
    </source>
</evidence>
<dbReference type="AlphaFoldDB" id="A0A160FKT6"/>